<dbReference type="InterPro" id="IPR041657">
    <property type="entry name" value="HTH_17"/>
</dbReference>
<dbReference type="InterPro" id="IPR010093">
    <property type="entry name" value="SinI_DNA-bd"/>
</dbReference>
<dbReference type="InterPro" id="IPR009061">
    <property type="entry name" value="DNA-bd_dom_put_sf"/>
</dbReference>
<comment type="caution">
    <text evidence="3">The sequence shown here is derived from an EMBL/GenBank/DDBJ whole genome shotgun (WGS) entry which is preliminary data.</text>
</comment>
<dbReference type="EMBL" id="LHZU01000082">
    <property type="protein sequence ID" value="KXV61471.1"/>
    <property type="molecule type" value="Genomic_DNA"/>
</dbReference>
<feature type="domain" description="Helix-turn-helix" evidence="2">
    <location>
        <begin position="46"/>
        <end position="92"/>
    </location>
</feature>
<sequence length="143" mass="16735">MSRIWPCQRVIMSRNAQRLPQPDRLEQTSGSQRISAYLRRGLMRYQEAADYLGIAKGTLANWVSLRVGPRSIKIGSMRLFRQEDLDRFIEEKLFETERFEKRRRRQRGRGALVLTCPYPDLFLFSVMALALAVFLFTSVVSFQ</sequence>
<evidence type="ECO:0000256" key="1">
    <source>
        <dbReference type="SAM" id="Phobius"/>
    </source>
</evidence>
<dbReference type="PATRIC" id="fig|446692.4.peg.73"/>
<accession>A0A149U7T1</accession>
<reference evidence="3 4" key="1">
    <citation type="submission" date="2015-06" db="EMBL/GenBank/DDBJ databases">
        <title>Improved classification and identification of acetic acid bacteria using matrix-assisted laser desorption/ionization time-of-flight mass spectrometry; Gluconobacter nephelii and Gluconobacter uchimurae are later heterotypic synonyms of Gluconobacter japonicus and Gluconobacter oxydans, respectively.</title>
        <authorList>
            <person name="Li L."/>
            <person name="Cleenwerck I."/>
            <person name="De Vuyst L."/>
            <person name="Vandamme P."/>
        </authorList>
    </citation>
    <scope>NUCLEOTIDE SEQUENCE [LARGE SCALE GENOMIC DNA]</scope>
    <source>
        <strain evidence="3 4">LMG 23690</strain>
    </source>
</reference>
<keyword evidence="1" id="KW-1133">Transmembrane helix</keyword>
<evidence type="ECO:0000259" key="2">
    <source>
        <dbReference type="Pfam" id="PF12728"/>
    </source>
</evidence>
<evidence type="ECO:0000313" key="3">
    <source>
        <dbReference type="EMBL" id="KXV61471.1"/>
    </source>
</evidence>
<protein>
    <recommendedName>
        <fullName evidence="2">Helix-turn-helix domain-containing protein</fullName>
    </recommendedName>
</protein>
<dbReference type="GO" id="GO:0003677">
    <property type="term" value="F:DNA binding"/>
    <property type="evidence" value="ECO:0007669"/>
    <property type="project" value="InterPro"/>
</dbReference>
<keyword evidence="1" id="KW-0812">Transmembrane</keyword>
<gene>
    <name evidence="3" type="ORF">AD948_01650</name>
</gene>
<dbReference type="NCBIfam" id="TIGR01764">
    <property type="entry name" value="excise"/>
    <property type="match status" value="1"/>
</dbReference>
<dbReference type="Proteomes" id="UP000075360">
    <property type="component" value="Unassembled WGS sequence"/>
</dbReference>
<dbReference type="OrthoDB" id="9806994at2"/>
<keyword evidence="1" id="KW-0472">Membrane</keyword>
<dbReference type="SUPFAM" id="SSF46955">
    <property type="entry name" value="Putative DNA-binding domain"/>
    <property type="match status" value="1"/>
</dbReference>
<dbReference type="AlphaFoldDB" id="A0A149U7T1"/>
<proteinExistence type="predicted"/>
<dbReference type="Pfam" id="PF12728">
    <property type="entry name" value="HTH_17"/>
    <property type="match status" value="1"/>
</dbReference>
<evidence type="ECO:0000313" key="4">
    <source>
        <dbReference type="Proteomes" id="UP000075360"/>
    </source>
</evidence>
<name>A0A149U7T1_9PROT</name>
<organism evidence="3 4">
    <name type="scientific">Acetobacter senegalensis</name>
    <dbReference type="NCBI Taxonomy" id="446692"/>
    <lineage>
        <taxon>Bacteria</taxon>
        <taxon>Pseudomonadati</taxon>
        <taxon>Pseudomonadota</taxon>
        <taxon>Alphaproteobacteria</taxon>
        <taxon>Acetobacterales</taxon>
        <taxon>Acetobacteraceae</taxon>
        <taxon>Acetobacter</taxon>
    </lineage>
</organism>
<feature type="transmembrane region" description="Helical" evidence="1">
    <location>
        <begin position="111"/>
        <end position="136"/>
    </location>
</feature>